<accession>A0A9N9NB79</accession>
<dbReference type="InterPro" id="IPR001180">
    <property type="entry name" value="CNH_dom"/>
</dbReference>
<dbReference type="EMBL" id="CAJVPZ010025098">
    <property type="protein sequence ID" value="CAG8721300.1"/>
    <property type="molecule type" value="Genomic_DNA"/>
</dbReference>
<reference evidence="3" key="1">
    <citation type="submission" date="2021-06" db="EMBL/GenBank/DDBJ databases">
        <authorList>
            <person name="Kallberg Y."/>
            <person name="Tangrot J."/>
            <person name="Rosling A."/>
        </authorList>
    </citation>
    <scope>NUCLEOTIDE SEQUENCE</scope>
    <source>
        <strain evidence="3">IN212</strain>
    </source>
</reference>
<organism evidence="3 4">
    <name type="scientific">Racocetra fulgida</name>
    <dbReference type="NCBI Taxonomy" id="60492"/>
    <lineage>
        <taxon>Eukaryota</taxon>
        <taxon>Fungi</taxon>
        <taxon>Fungi incertae sedis</taxon>
        <taxon>Mucoromycota</taxon>
        <taxon>Glomeromycotina</taxon>
        <taxon>Glomeromycetes</taxon>
        <taxon>Diversisporales</taxon>
        <taxon>Gigasporaceae</taxon>
        <taxon>Racocetra</taxon>
    </lineage>
</organism>
<feature type="non-terminal residue" evidence="3">
    <location>
        <position position="566"/>
    </location>
</feature>
<protein>
    <submittedName>
        <fullName evidence="3">10417_t:CDS:1</fullName>
    </submittedName>
</protein>
<keyword evidence="4" id="KW-1185">Reference proteome</keyword>
<dbReference type="Proteomes" id="UP000789396">
    <property type="component" value="Unassembled WGS sequence"/>
</dbReference>
<gene>
    <name evidence="3" type="ORF">RFULGI_LOCUS11476</name>
</gene>
<feature type="region of interest" description="Disordered" evidence="1">
    <location>
        <begin position="222"/>
        <end position="268"/>
    </location>
</feature>
<dbReference type="PROSITE" id="PS50219">
    <property type="entry name" value="CNH"/>
    <property type="match status" value="1"/>
</dbReference>
<evidence type="ECO:0000256" key="1">
    <source>
        <dbReference type="SAM" id="MobiDB-lite"/>
    </source>
</evidence>
<dbReference type="OrthoDB" id="6415790at2759"/>
<comment type="caution">
    <text evidence="3">The sequence shown here is derived from an EMBL/GenBank/DDBJ whole genome shotgun (WGS) entry which is preliminary data.</text>
</comment>
<evidence type="ECO:0000313" key="3">
    <source>
        <dbReference type="EMBL" id="CAG8721300.1"/>
    </source>
</evidence>
<proteinExistence type="predicted"/>
<sequence length="566" mass="63459">MSLSRPEPLSPPPPFSDIEHANNSIFVGSQNVDEQDQAPAYSFYPSTSGSYFELKTIGKQLNRKDKYLCGDILDNRYFLLGSNTGLEFIDLSLPSEQQIPEKLIEAVRFKQIVILITQRYSALIALAGKNNHIRTYNLSNLRLLIKSKLISRTPRMPKTPRTPSIHGRARSVDSIFEPDFIPDRPYSSTPTLRRSFTLEALNTTSNNTFPDANSSSLSQFPVSNATPTVSSVSPSQDTNLTCRNEGSTSSLTCPSHTNPSMTSNRRNFSHQNPLSLTINSNLSTDVHNAKFSAQWTLDYSKLPSTKMALSFVTRSGPTRTYLTVLSKQNIFLFELDFGDVNRKPEFVHTRTYWLPQTPKFLQLCMYEDHLVDIVAVFHTEVILIGVDDARVREVSIDPQLQPVSQHLISLPSFIHTSQWQTFSQLPWIPTLNPEFVSDNFTIPPPYDSTINADPSTMLNPIPIFETSSIDSLQVTGEPYSLFFATFGSKSMIVDSKGRPFSTVVFQWTFTPLHVEFLKSNQAGGESFVVGFGKNMIEIRSINNGRIVENVVRGVDVQYLSKGLDGK</sequence>
<evidence type="ECO:0000313" key="4">
    <source>
        <dbReference type="Proteomes" id="UP000789396"/>
    </source>
</evidence>
<dbReference type="AlphaFoldDB" id="A0A9N9NB79"/>
<name>A0A9N9NB79_9GLOM</name>
<evidence type="ECO:0000259" key="2">
    <source>
        <dbReference type="PROSITE" id="PS50219"/>
    </source>
</evidence>
<feature type="domain" description="CNH" evidence="2">
    <location>
        <begin position="64"/>
        <end position="566"/>
    </location>
</feature>